<evidence type="ECO:0000313" key="3">
    <source>
        <dbReference type="EMBL" id="PMR75292.1"/>
    </source>
</evidence>
<feature type="domain" description="Transposase IS110-like N-terminal" evidence="1">
    <location>
        <begin position="12"/>
        <end position="156"/>
    </location>
</feature>
<evidence type="ECO:0000313" key="4">
    <source>
        <dbReference type="Proteomes" id="UP000235803"/>
    </source>
</evidence>
<dbReference type="GO" id="GO:0006313">
    <property type="term" value="P:DNA transposition"/>
    <property type="evidence" value="ECO:0007669"/>
    <property type="project" value="InterPro"/>
</dbReference>
<organism evidence="3 4">
    <name type="scientific">Billgrantia endophytica</name>
    <dbReference type="NCBI Taxonomy" id="2033802"/>
    <lineage>
        <taxon>Bacteria</taxon>
        <taxon>Pseudomonadati</taxon>
        <taxon>Pseudomonadota</taxon>
        <taxon>Gammaproteobacteria</taxon>
        <taxon>Oceanospirillales</taxon>
        <taxon>Halomonadaceae</taxon>
        <taxon>Billgrantia</taxon>
    </lineage>
</organism>
<dbReference type="Pfam" id="PF02371">
    <property type="entry name" value="Transposase_20"/>
    <property type="match status" value="1"/>
</dbReference>
<dbReference type="PANTHER" id="PTHR33055">
    <property type="entry name" value="TRANSPOSASE FOR INSERTION SEQUENCE ELEMENT IS1111A"/>
    <property type="match status" value="1"/>
</dbReference>
<dbReference type="InterPro" id="IPR003346">
    <property type="entry name" value="Transposase_20"/>
</dbReference>
<gene>
    <name evidence="3" type="ORF">C1H69_10220</name>
</gene>
<sequence length="344" mass="38569">MVALTQTTELVVGVDPHKHTHTAAIIVASTGGLLTDLTVSADPDGFESLMTTVQRYSGTRCWVIEGCGQWGRGLAAWLMARDETVREIDSPRRAARRMGKKDDTIDALRAAREAIGRNNLAEPRGLGDRQALAMLMSARRSAVQMTGDTERQLHAAAATCPEPLARRLRGLKTHRLVTLCAQWRPTGDNVTQSIAQTMRRMARRILELRAEAFAYKQRIEAWVRVCRPDLLDLVGVGPITAAQLLMTWSHRGRFRNEAAFAMLAGVAPLPASSGLITRHRLNRRGDRQLNAALHVVAIQRQRHDARTQAYFEKRRAEGKSDREIRRCLKRYIARDLFRVLEKTA</sequence>
<evidence type="ECO:0000259" key="2">
    <source>
        <dbReference type="Pfam" id="PF02371"/>
    </source>
</evidence>
<dbReference type="InterPro" id="IPR002525">
    <property type="entry name" value="Transp_IS110-like_N"/>
</dbReference>
<dbReference type="InterPro" id="IPR047650">
    <property type="entry name" value="Transpos_IS110"/>
</dbReference>
<protein>
    <submittedName>
        <fullName evidence="3">IS110 family transposase</fullName>
    </submittedName>
</protein>
<accession>A0A2N7U4E1</accession>
<dbReference type="GO" id="GO:0003677">
    <property type="term" value="F:DNA binding"/>
    <property type="evidence" value="ECO:0007669"/>
    <property type="project" value="InterPro"/>
</dbReference>
<keyword evidence="4" id="KW-1185">Reference proteome</keyword>
<name>A0A2N7U4E1_9GAMM</name>
<dbReference type="Pfam" id="PF01548">
    <property type="entry name" value="DEDD_Tnp_IS110"/>
    <property type="match status" value="1"/>
</dbReference>
<feature type="domain" description="Transposase IS116/IS110/IS902 C-terminal" evidence="2">
    <location>
        <begin position="230"/>
        <end position="311"/>
    </location>
</feature>
<comment type="caution">
    <text evidence="3">The sequence shown here is derived from an EMBL/GenBank/DDBJ whole genome shotgun (WGS) entry which is preliminary data.</text>
</comment>
<dbReference type="OrthoDB" id="4337860at2"/>
<evidence type="ECO:0000259" key="1">
    <source>
        <dbReference type="Pfam" id="PF01548"/>
    </source>
</evidence>
<dbReference type="AlphaFoldDB" id="A0A2N7U4E1"/>
<dbReference type="GO" id="GO:0004803">
    <property type="term" value="F:transposase activity"/>
    <property type="evidence" value="ECO:0007669"/>
    <property type="project" value="InterPro"/>
</dbReference>
<dbReference type="EMBL" id="PNRF01000020">
    <property type="protein sequence ID" value="PMR75292.1"/>
    <property type="molecule type" value="Genomic_DNA"/>
</dbReference>
<proteinExistence type="predicted"/>
<dbReference type="PANTHER" id="PTHR33055:SF16">
    <property type="entry name" value="TRANSPOSASE FOR INSERTION SEQUENCE ELEMENT IS1547"/>
    <property type="match status" value="1"/>
</dbReference>
<dbReference type="NCBIfam" id="NF033542">
    <property type="entry name" value="transpos_IS110"/>
    <property type="match status" value="1"/>
</dbReference>
<dbReference type="Proteomes" id="UP000235803">
    <property type="component" value="Unassembled WGS sequence"/>
</dbReference>
<reference evidence="3 4" key="1">
    <citation type="submission" date="2018-01" db="EMBL/GenBank/DDBJ databases">
        <title>Halomonas endophytica sp. nov., isolated from storage liquid in the stems of Populus euphratica.</title>
        <authorList>
            <person name="Chen C."/>
        </authorList>
    </citation>
    <scope>NUCLEOTIDE SEQUENCE [LARGE SCALE GENOMIC DNA]</scope>
    <source>
        <strain evidence="3 4">MC28</strain>
    </source>
</reference>